<dbReference type="RefSeq" id="WP_188386304.1">
    <property type="nucleotide sequence ID" value="NZ_BMEY01000032.1"/>
</dbReference>
<reference evidence="1" key="1">
    <citation type="journal article" date="2014" name="Int. J. Syst. Evol. Microbiol.">
        <title>Complete genome sequence of Corynebacterium casei LMG S-19264T (=DSM 44701T), isolated from a smear-ripened cheese.</title>
        <authorList>
            <consortium name="US DOE Joint Genome Institute (JGI-PGF)"/>
            <person name="Walter F."/>
            <person name="Albersmeier A."/>
            <person name="Kalinowski J."/>
            <person name="Ruckert C."/>
        </authorList>
    </citation>
    <scope>NUCLEOTIDE SEQUENCE</scope>
    <source>
        <strain evidence="1">CGMCC 1.12408</strain>
    </source>
</reference>
<name>A0A916WFB5_9BACI</name>
<evidence type="ECO:0008006" key="3">
    <source>
        <dbReference type="Google" id="ProtNLM"/>
    </source>
</evidence>
<dbReference type="EMBL" id="BMEY01000032">
    <property type="protein sequence ID" value="GGA92315.1"/>
    <property type="molecule type" value="Genomic_DNA"/>
</dbReference>
<sequence length="73" mass="8551">MNLNNPTKENLAFILNELAERLSVANRSLMDPEDYDLAKYDEIKFMYDIVVQKGNFSATEIHAFIEELRNVRK</sequence>
<reference evidence="1" key="2">
    <citation type="submission" date="2020-09" db="EMBL/GenBank/DDBJ databases">
        <authorList>
            <person name="Sun Q."/>
            <person name="Zhou Y."/>
        </authorList>
    </citation>
    <scope>NUCLEOTIDE SEQUENCE</scope>
    <source>
        <strain evidence="1">CGMCC 1.12408</strain>
    </source>
</reference>
<dbReference type="Pfam" id="PF06569">
    <property type="entry name" value="DUF1128"/>
    <property type="match status" value="1"/>
</dbReference>
<gene>
    <name evidence="1" type="ORF">GCM10008025_38450</name>
</gene>
<proteinExistence type="predicted"/>
<evidence type="ECO:0000313" key="1">
    <source>
        <dbReference type="EMBL" id="GGA92315.1"/>
    </source>
</evidence>
<dbReference type="Proteomes" id="UP000613512">
    <property type="component" value="Unassembled WGS sequence"/>
</dbReference>
<dbReference type="AlphaFoldDB" id="A0A916WFB5"/>
<comment type="caution">
    <text evidence="1">The sequence shown here is derived from an EMBL/GenBank/DDBJ whole genome shotgun (WGS) entry which is preliminary data.</text>
</comment>
<organism evidence="1 2">
    <name type="scientific">Ornithinibacillus halotolerans</name>
    <dbReference type="NCBI Taxonomy" id="1274357"/>
    <lineage>
        <taxon>Bacteria</taxon>
        <taxon>Bacillati</taxon>
        <taxon>Bacillota</taxon>
        <taxon>Bacilli</taxon>
        <taxon>Bacillales</taxon>
        <taxon>Bacillaceae</taxon>
        <taxon>Ornithinibacillus</taxon>
    </lineage>
</organism>
<dbReference type="InterPro" id="IPR009507">
    <property type="entry name" value="UPF0435"/>
</dbReference>
<evidence type="ECO:0000313" key="2">
    <source>
        <dbReference type="Proteomes" id="UP000613512"/>
    </source>
</evidence>
<protein>
    <recommendedName>
        <fullName evidence="3">DUF1128 domain-containing protein</fullName>
    </recommendedName>
</protein>
<keyword evidence="2" id="KW-1185">Reference proteome</keyword>
<accession>A0A916WFB5</accession>